<dbReference type="PANTHER" id="PTHR32546">
    <property type="entry name" value="G-PROTEIN COUPLED RECEPTOR 158-RELATED"/>
    <property type="match status" value="1"/>
</dbReference>
<keyword evidence="13" id="KW-1185">Reference proteome</keyword>
<keyword evidence="6" id="KW-0675">Receptor</keyword>
<dbReference type="GO" id="GO:0005886">
    <property type="term" value="C:plasma membrane"/>
    <property type="evidence" value="ECO:0007669"/>
    <property type="project" value="UniProtKB-SubCell"/>
</dbReference>
<reference evidence="12" key="3">
    <citation type="submission" date="2025-09" db="UniProtKB">
        <authorList>
            <consortium name="Ensembl"/>
        </authorList>
    </citation>
    <scope>IDENTIFICATION</scope>
</reference>
<evidence type="ECO:0000256" key="2">
    <source>
        <dbReference type="ARBA" id="ARBA00007242"/>
    </source>
</evidence>
<feature type="region of interest" description="Disordered" evidence="9">
    <location>
        <begin position="22"/>
        <end position="71"/>
    </location>
</feature>
<organism evidence="12 13">
    <name type="scientific">Salarias fasciatus</name>
    <name type="common">Jewelled blenny</name>
    <name type="synonym">Blennius fasciatus</name>
    <dbReference type="NCBI Taxonomy" id="181472"/>
    <lineage>
        <taxon>Eukaryota</taxon>
        <taxon>Metazoa</taxon>
        <taxon>Chordata</taxon>
        <taxon>Craniata</taxon>
        <taxon>Vertebrata</taxon>
        <taxon>Euteleostomi</taxon>
        <taxon>Actinopterygii</taxon>
        <taxon>Neopterygii</taxon>
        <taxon>Teleostei</taxon>
        <taxon>Neoteleostei</taxon>
        <taxon>Acanthomorphata</taxon>
        <taxon>Ovalentaria</taxon>
        <taxon>Blenniimorphae</taxon>
        <taxon>Blenniiformes</taxon>
        <taxon>Blennioidei</taxon>
        <taxon>Blenniidae</taxon>
        <taxon>Salariinae</taxon>
        <taxon>Salarias</taxon>
    </lineage>
</organism>
<dbReference type="Pfam" id="PF22572">
    <property type="entry name" value="GPR158_179_EC"/>
    <property type="match status" value="1"/>
</dbReference>
<evidence type="ECO:0000256" key="1">
    <source>
        <dbReference type="ARBA" id="ARBA00004651"/>
    </source>
</evidence>
<dbReference type="InParanoid" id="A0A672G9X9"/>
<protein>
    <recommendedName>
        <fullName evidence="11">GPR158/179 extracellular domain-containing protein</fullName>
    </recommendedName>
</protein>
<feature type="compositionally biased region" description="Polar residues" evidence="9">
    <location>
        <begin position="30"/>
        <end position="40"/>
    </location>
</feature>
<keyword evidence="7" id="KW-0325">Glycoprotein</keyword>
<evidence type="ECO:0000313" key="13">
    <source>
        <dbReference type="Proteomes" id="UP000472267"/>
    </source>
</evidence>
<name>A0A672G9X9_SALFA</name>
<feature type="domain" description="GPR158/179 extracellular" evidence="11">
    <location>
        <begin position="245"/>
        <end position="319"/>
    </location>
</feature>
<evidence type="ECO:0000256" key="6">
    <source>
        <dbReference type="ARBA" id="ARBA00023170"/>
    </source>
</evidence>
<comment type="similarity">
    <text evidence="2">Belongs to the G-protein coupled receptor 3 family.</text>
</comment>
<feature type="compositionally biased region" description="Low complexity" evidence="9">
    <location>
        <begin position="41"/>
        <end position="59"/>
    </location>
</feature>
<keyword evidence="3" id="KW-0472">Membrane</keyword>
<accession>A0A672G9X9</accession>
<evidence type="ECO:0000256" key="8">
    <source>
        <dbReference type="ARBA" id="ARBA00023224"/>
    </source>
</evidence>
<evidence type="ECO:0000313" key="12">
    <source>
        <dbReference type="Ensembl" id="ENSSFAP00005013815.1"/>
    </source>
</evidence>
<evidence type="ECO:0000256" key="9">
    <source>
        <dbReference type="SAM" id="MobiDB-lite"/>
    </source>
</evidence>
<dbReference type="InterPro" id="IPR043458">
    <property type="entry name" value="GPR158/179"/>
</dbReference>
<proteinExistence type="inferred from homology"/>
<dbReference type="Proteomes" id="UP000472267">
    <property type="component" value="Chromosome 6"/>
</dbReference>
<feature type="signal peptide" evidence="10">
    <location>
        <begin position="1"/>
        <end position="17"/>
    </location>
</feature>
<evidence type="ECO:0000256" key="3">
    <source>
        <dbReference type="ARBA" id="ARBA00022475"/>
    </source>
</evidence>
<keyword evidence="4 10" id="KW-0732">Signal</keyword>
<feature type="chain" id="PRO_5025617440" description="GPR158/179 extracellular domain-containing protein" evidence="10">
    <location>
        <begin position="18"/>
        <end position="336"/>
    </location>
</feature>
<keyword evidence="8" id="KW-0807">Transducer</keyword>
<evidence type="ECO:0000256" key="5">
    <source>
        <dbReference type="ARBA" id="ARBA00023040"/>
    </source>
</evidence>
<reference evidence="12" key="2">
    <citation type="submission" date="2025-08" db="UniProtKB">
        <authorList>
            <consortium name="Ensembl"/>
        </authorList>
    </citation>
    <scope>IDENTIFICATION</scope>
</reference>
<dbReference type="InterPro" id="IPR054714">
    <property type="entry name" value="GPR158_179_extracellular"/>
</dbReference>
<evidence type="ECO:0000256" key="10">
    <source>
        <dbReference type="SAM" id="SignalP"/>
    </source>
</evidence>
<evidence type="ECO:0000256" key="7">
    <source>
        <dbReference type="ARBA" id="ARBA00023180"/>
    </source>
</evidence>
<comment type="subcellular location">
    <subcellularLocation>
        <location evidence="1">Cell membrane</location>
        <topology evidence="1">Multi-pass membrane protein</topology>
    </subcellularLocation>
</comment>
<dbReference type="Ensembl" id="ENSSFAT00005014399.1">
    <property type="protein sequence ID" value="ENSSFAP00005013815.1"/>
    <property type="gene ID" value="ENSSFAG00005007508.1"/>
</dbReference>
<dbReference type="AlphaFoldDB" id="A0A672G9X9"/>
<dbReference type="OMA" id="GYANCTK"/>
<reference evidence="12" key="1">
    <citation type="submission" date="2019-06" db="EMBL/GenBank/DDBJ databases">
        <authorList>
            <consortium name="Wellcome Sanger Institute Data Sharing"/>
        </authorList>
    </citation>
    <scope>NUCLEOTIDE SEQUENCE [LARGE SCALE GENOMIC DNA]</scope>
</reference>
<evidence type="ECO:0000259" key="11">
    <source>
        <dbReference type="Pfam" id="PF22572"/>
    </source>
</evidence>
<dbReference type="PANTHER" id="PTHR32546:SF7">
    <property type="entry name" value="G-PROTEIN COUPLED RECEPTOR 179-RELATED"/>
    <property type="match status" value="1"/>
</dbReference>
<keyword evidence="5" id="KW-0297">G-protein coupled receptor</keyword>
<keyword evidence="3" id="KW-1003">Cell membrane</keyword>
<evidence type="ECO:0000256" key="4">
    <source>
        <dbReference type="ARBA" id="ARBA00022729"/>
    </source>
</evidence>
<sequence length="336" mass="36074">MGPALLLLLLLPAPLGGQLTPDPPSAVSVDLSNSSFTNRTSEVSNSSVSWSGPAPSGSPSGPPTEPEEDDWSPAEAFLYTGDASALRAARCSRAYGAAGRTGPLPRGFAAALRPALDALANTANFLNMVFQASDLRESTVQEDMEWYHAVVRALLEADRLVQRALLTFDADPAAPAPQLVLRASRGPAARARTVVLQDLSFKFPEPGRPAAALSKRVLLNDLDTLDTPKWGQGDSYVTNRSGVRWSGGPFLDCADQRFVPRWMLTLSTSFYGLKPDLTPEFRGVVRVDVDIQDIDLDQCAAGSGWFADSHQCNRTTMEVNKPALLDAPPSPDPHHP</sequence>
<dbReference type="GO" id="GO:0004930">
    <property type="term" value="F:G protein-coupled receptor activity"/>
    <property type="evidence" value="ECO:0007669"/>
    <property type="project" value="UniProtKB-KW"/>
</dbReference>